<gene>
    <name evidence="1" type="ORF">DX873_14665</name>
</gene>
<evidence type="ECO:0000313" key="1">
    <source>
        <dbReference type="EMBL" id="RDY58898.1"/>
    </source>
</evidence>
<dbReference type="RefSeq" id="WP_116185218.1">
    <property type="nucleotide sequence ID" value="NZ_QTJX01000003.1"/>
</dbReference>
<dbReference type="EMBL" id="QTJX01000003">
    <property type="protein sequence ID" value="RDY58898.1"/>
    <property type="molecule type" value="Genomic_DNA"/>
</dbReference>
<evidence type="ECO:0000313" key="2">
    <source>
        <dbReference type="Proteomes" id="UP000261828"/>
    </source>
</evidence>
<dbReference type="AlphaFoldDB" id="A0A371JNV3"/>
<organism evidence="1 2">
    <name type="scientific">Flagellimonas nanhaiensis</name>
    <dbReference type="NCBI Taxonomy" id="2292706"/>
    <lineage>
        <taxon>Bacteria</taxon>
        <taxon>Pseudomonadati</taxon>
        <taxon>Bacteroidota</taxon>
        <taxon>Flavobacteriia</taxon>
        <taxon>Flavobacteriales</taxon>
        <taxon>Flavobacteriaceae</taxon>
        <taxon>Flagellimonas</taxon>
    </lineage>
</organism>
<reference evidence="1 2" key="1">
    <citation type="submission" date="2018-08" db="EMBL/GenBank/DDBJ databases">
        <title>Muricauda nanhaiensis sp. nov., isolated from seawater of the South China Sea.</title>
        <authorList>
            <person name="Dang Y."/>
        </authorList>
    </citation>
    <scope>NUCLEOTIDE SEQUENCE [LARGE SCALE GENOMIC DNA]</scope>
    <source>
        <strain evidence="1 2">SM1704</strain>
    </source>
</reference>
<sequence>MSEKQRRLSRAKKSGLVSPKSLKVYEKRLEEVIEERQVEREKVNEDRLAGLLLEREILKIHLSGLLSD</sequence>
<dbReference type="Proteomes" id="UP000261828">
    <property type="component" value="Unassembled WGS sequence"/>
</dbReference>
<name>A0A371JNV3_9FLAO</name>
<keyword evidence="2" id="KW-1185">Reference proteome</keyword>
<accession>A0A371JNV3</accession>
<protein>
    <submittedName>
        <fullName evidence="1">Uncharacterized protein</fullName>
    </submittedName>
</protein>
<proteinExistence type="predicted"/>
<comment type="caution">
    <text evidence="1">The sequence shown here is derived from an EMBL/GenBank/DDBJ whole genome shotgun (WGS) entry which is preliminary data.</text>
</comment>